<dbReference type="InterPro" id="IPR025558">
    <property type="entry name" value="DUF4283"/>
</dbReference>
<dbReference type="OrthoDB" id="1060444at2759"/>
<dbReference type="InterPro" id="IPR025836">
    <property type="entry name" value="Zn_knuckle_CX2CX4HX4C"/>
</dbReference>
<gene>
    <name evidence="5" type="primary">LOC108820332</name>
</gene>
<reference evidence="4" key="1">
    <citation type="journal article" date="2019" name="Database">
        <title>The radish genome database (RadishGD): an integrated information resource for radish genomics.</title>
        <authorList>
            <person name="Yu H.J."/>
            <person name="Baek S."/>
            <person name="Lee Y.J."/>
            <person name="Cho A."/>
            <person name="Mun J.H."/>
        </authorList>
    </citation>
    <scope>NUCLEOTIDE SEQUENCE [LARGE SCALE GENOMIC DNA]</scope>
    <source>
        <strain evidence="4">cv. WK10039</strain>
    </source>
</reference>
<organism evidence="4 5">
    <name type="scientific">Raphanus sativus</name>
    <name type="common">Radish</name>
    <name type="synonym">Raphanus raphanistrum var. sativus</name>
    <dbReference type="NCBI Taxonomy" id="3726"/>
    <lineage>
        <taxon>Eukaryota</taxon>
        <taxon>Viridiplantae</taxon>
        <taxon>Streptophyta</taxon>
        <taxon>Embryophyta</taxon>
        <taxon>Tracheophyta</taxon>
        <taxon>Spermatophyta</taxon>
        <taxon>Magnoliopsida</taxon>
        <taxon>eudicotyledons</taxon>
        <taxon>Gunneridae</taxon>
        <taxon>Pentapetalae</taxon>
        <taxon>rosids</taxon>
        <taxon>malvids</taxon>
        <taxon>Brassicales</taxon>
        <taxon>Brassicaceae</taxon>
        <taxon>Brassiceae</taxon>
        <taxon>Raphanus</taxon>
    </lineage>
</organism>
<evidence type="ECO:0000313" key="4">
    <source>
        <dbReference type="Proteomes" id="UP000504610"/>
    </source>
</evidence>
<dbReference type="PANTHER" id="PTHR31286:SF162">
    <property type="entry name" value="DUF4283 DOMAIN-CONTAINING PROTEIN-RELATED"/>
    <property type="match status" value="1"/>
</dbReference>
<dbReference type="RefSeq" id="XP_018448789.1">
    <property type="nucleotide sequence ID" value="XM_018593287.1"/>
</dbReference>
<proteinExistence type="predicted"/>
<dbReference type="GeneID" id="108820332"/>
<dbReference type="Pfam" id="PF14111">
    <property type="entry name" value="DUF4283"/>
    <property type="match status" value="1"/>
</dbReference>
<dbReference type="KEGG" id="rsz:108820332"/>
<name>A0A6J0KP35_RAPSA</name>
<reference evidence="5" key="2">
    <citation type="submission" date="2025-08" db="UniProtKB">
        <authorList>
            <consortium name="RefSeq"/>
        </authorList>
    </citation>
    <scope>IDENTIFICATION</scope>
    <source>
        <tissue evidence="5">Leaf</tissue>
    </source>
</reference>
<evidence type="ECO:0000259" key="2">
    <source>
        <dbReference type="Pfam" id="PF14111"/>
    </source>
</evidence>
<protein>
    <submittedName>
        <fullName evidence="5">Uncharacterized protein LOC108820332</fullName>
    </submittedName>
</protein>
<dbReference type="PANTHER" id="PTHR31286">
    <property type="entry name" value="GLYCINE-RICH CELL WALL STRUCTURAL PROTEIN 1.8-LIKE"/>
    <property type="match status" value="1"/>
</dbReference>
<feature type="region of interest" description="Disordered" evidence="1">
    <location>
        <begin position="317"/>
        <end position="367"/>
    </location>
</feature>
<sequence length="367" mass="42923">MDRDLWKAMQNLNIGSNLQPLRLSRDTQRRNATANRLSLVVRGLNPAHQNLTGMRNTLPKAWRLHDRVRGQINDDGTIQFFFTEEHNLLSVIDRGPWSFKDWMVIMDPWYRRGNPNFLTTISFWVQIYNIPNEYRNQEVVEEIGRELGHQEGLRIVEPTRDNLSEVWVRIRFDAYQPLTFTRYIHFEEGRDQVLLRFEYERLKKFCVTCGRLTHERMECGHVLPQPQQLIEQNEEEQLCQQINLQQQDQEQALAEGEQLMVEKEEAESPIEQVDHDEEENLDQIHIAEYMQDVTQPLLNQGTPVSIPGISCPTTTFEIGSTSGADRGSKRKFEDIISEDSYPARRQRIEETNDEDGLVVAIRPPPEP</sequence>
<dbReference type="Proteomes" id="UP000504610">
    <property type="component" value="Chromosome 8"/>
</dbReference>
<evidence type="ECO:0000256" key="1">
    <source>
        <dbReference type="SAM" id="MobiDB-lite"/>
    </source>
</evidence>
<evidence type="ECO:0000313" key="5">
    <source>
        <dbReference type="RefSeq" id="XP_018448789.1"/>
    </source>
</evidence>
<evidence type="ECO:0000259" key="3">
    <source>
        <dbReference type="Pfam" id="PF14392"/>
    </source>
</evidence>
<accession>A0A6J0KP35</accession>
<dbReference type="AlphaFoldDB" id="A0A6J0KP35"/>
<dbReference type="Pfam" id="PF14392">
    <property type="entry name" value="zf-CCHC_4"/>
    <property type="match status" value="1"/>
</dbReference>
<feature type="domain" description="Zinc knuckle CX2CX4HX4C" evidence="3">
    <location>
        <begin position="172"/>
        <end position="219"/>
    </location>
</feature>
<keyword evidence="4" id="KW-1185">Reference proteome</keyword>
<dbReference type="InterPro" id="IPR040256">
    <property type="entry name" value="At4g02000-like"/>
</dbReference>
<feature type="domain" description="DUF4283" evidence="2">
    <location>
        <begin position="33"/>
        <end position="110"/>
    </location>
</feature>